<evidence type="ECO:0000313" key="5">
    <source>
        <dbReference type="Proteomes" id="UP000649345"/>
    </source>
</evidence>
<reference evidence="4" key="1">
    <citation type="submission" date="2020-08" db="EMBL/GenBank/DDBJ databases">
        <title>Genome public.</title>
        <authorList>
            <person name="Liu C."/>
            <person name="Sun Q."/>
        </authorList>
    </citation>
    <scope>NUCLEOTIDE SEQUENCE</scope>
    <source>
        <strain evidence="4">NSJ-68</strain>
    </source>
</reference>
<dbReference type="Gene3D" id="3.20.20.70">
    <property type="entry name" value="Aldolase class I"/>
    <property type="match status" value="1"/>
</dbReference>
<dbReference type="PANTHER" id="PTHR20857:SF15">
    <property type="entry name" value="THIAMINE-PHOSPHATE SYNTHASE"/>
    <property type="match status" value="1"/>
</dbReference>
<dbReference type="GO" id="GO:0009228">
    <property type="term" value="P:thiamine biosynthetic process"/>
    <property type="evidence" value="ECO:0007669"/>
    <property type="project" value="UniProtKB-KW"/>
</dbReference>
<evidence type="ECO:0000256" key="1">
    <source>
        <dbReference type="ARBA" id="ARBA00004948"/>
    </source>
</evidence>
<dbReference type="Proteomes" id="UP000649345">
    <property type="component" value="Unassembled WGS sequence"/>
</dbReference>
<dbReference type="RefSeq" id="WP_186873753.1">
    <property type="nucleotide sequence ID" value="NZ_JACOOR010000007.1"/>
</dbReference>
<name>A0A923LED7_9FIRM</name>
<evidence type="ECO:0000259" key="3">
    <source>
        <dbReference type="Pfam" id="PF02581"/>
    </source>
</evidence>
<dbReference type="GO" id="GO:0005737">
    <property type="term" value="C:cytoplasm"/>
    <property type="evidence" value="ECO:0007669"/>
    <property type="project" value="TreeGrafter"/>
</dbReference>
<sequence length="210" mass="22791">MSNVLVITNRKLCKEDFFGRIEALAAAGPKGIILREKDLPEAEYLELARQTAEICDRYRTPCVLHSFPGIALELGVKRLHLPLPILRNLSPDERAYFTVLGASCHSAEDAREAETLGCTYITAGHVFDTDCKKGLPGRGLEFLKQVCESVKTPVYAIGGIAPENYKEVMAAGATGVCVMSGAMVCEAPGHYLSAFSEKTEQAANTQKGIR</sequence>
<keyword evidence="2" id="KW-0784">Thiamine biosynthesis</keyword>
<protein>
    <submittedName>
        <fullName evidence="4">Thiamine phosphate synthase</fullName>
    </submittedName>
</protein>
<proteinExistence type="predicted"/>
<dbReference type="EMBL" id="JACOOR010000007">
    <property type="protein sequence ID" value="MBC5660584.1"/>
    <property type="molecule type" value="Genomic_DNA"/>
</dbReference>
<dbReference type="GO" id="GO:0004789">
    <property type="term" value="F:thiamine-phosphate diphosphorylase activity"/>
    <property type="evidence" value="ECO:0007669"/>
    <property type="project" value="TreeGrafter"/>
</dbReference>
<dbReference type="SUPFAM" id="SSF51391">
    <property type="entry name" value="Thiamin phosphate synthase"/>
    <property type="match status" value="1"/>
</dbReference>
<dbReference type="PANTHER" id="PTHR20857">
    <property type="entry name" value="THIAMINE-PHOSPHATE PYROPHOSPHORYLASE"/>
    <property type="match status" value="1"/>
</dbReference>
<dbReference type="CDD" id="cd00564">
    <property type="entry name" value="TMP_TenI"/>
    <property type="match status" value="1"/>
</dbReference>
<evidence type="ECO:0000313" key="4">
    <source>
        <dbReference type="EMBL" id="MBC5660584.1"/>
    </source>
</evidence>
<dbReference type="Pfam" id="PF02581">
    <property type="entry name" value="TMP-TENI"/>
    <property type="match status" value="1"/>
</dbReference>
<comment type="pathway">
    <text evidence="1">Cofactor biosynthesis; thiamine diphosphate biosynthesis.</text>
</comment>
<dbReference type="InterPro" id="IPR022998">
    <property type="entry name" value="ThiamineP_synth_TenI"/>
</dbReference>
<keyword evidence="5" id="KW-1185">Reference proteome</keyword>
<organism evidence="4 5">
    <name type="scientific">Anaerosacchariphilus hominis</name>
    <dbReference type="NCBI Taxonomy" id="2763017"/>
    <lineage>
        <taxon>Bacteria</taxon>
        <taxon>Bacillati</taxon>
        <taxon>Bacillota</taxon>
        <taxon>Clostridia</taxon>
        <taxon>Lachnospirales</taxon>
        <taxon>Lachnospiraceae</taxon>
        <taxon>Anaerosacchariphilus</taxon>
    </lineage>
</organism>
<gene>
    <name evidence="4" type="ORF">H8S44_12480</name>
</gene>
<evidence type="ECO:0000256" key="2">
    <source>
        <dbReference type="ARBA" id="ARBA00022977"/>
    </source>
</evidence>
<accession>A0A923LED7</accession>
<dbReference type="AlphaFoldDB" id="A0A923LED7"/>
<feature type="domain" description="Thiamine phosphate synthase/TenI" evidence="3">
    <location>
        <begin position="5"/>
        <end position="181"/>
    </location>
</feature>
<comment type="caution">
    <text evidence="4">The sequence shown here is derived from an EMBL/GenBank/DDBJ whole genome shotgun (WGS) entry which is preliminary data.</text>
</comment>
<dbReference type="InterPro" id="IPR036206">
    <property type="entry name" value="ThiamineP_synth_sf"/>
</dbReference>
<dbReference type="InterPro" id="IPR013785">
    <property type="entry name" value="Aldolase_TIM"/>
</dbReference>